<dbReference type="EMBL" id="CP022022">
    <property type="protein sequence ID" value="ASF43572.1"/>
    <property type="molecule type" value="Genomic_DNA"/>
</dbReference>
<keyword evidence="5" id="KW-1185">Reference proteome</keyword>
<proteinExistence type="inferred from homology"/>
<comment type="similarity">
    <text evidence="1">Belongs to the peptidase M16 family.</text>
</comment>
<dbReference type="KEGG" id="capn:CBG49_11070"/>
<name>A0A1Z4BQR2_9FLAO</name>
<dbReference type="PANTHER" id="PTHR11851:SF49">
    <property type="entry name" value="MITOCHONDRIAL-PROCESSING PEPTIDASE SUBUNIT ALPHA"/>
    <property type="match status" value="1"/>
</dbReference>
<dbReference type="InterPro" id="IPR011249">
    <property type="entry name" value="Metalloenz_LuxS/M16"/>
</dbReference>
<accession>A0A1Z4BQR2</accession>
<dbReference type="Gene3D" id="3.30.830.10">
    <property type="entry name" value="Metalloenzyme, LuxS/M16 peptidase-like"/>
    <property type="match status" value="2"/>
</dbReference>
<evidence type="ECO:0000313" key="4">
    <source>
        <dbReference type="EMBL" id="ASF43572.1"/>
    </source>
</evidence>
<protein>
    <submittedName>
        <fullName evidence="4">Peptidase M16</fullName>
    </submittedName>
</protein>
<dbReference type="InterPro" id="IPR050361">
    <property type="entry name" value="MPP/UQCRC_Complex"/>
</dbReference>
<organism evidence="4 5">
    <name type="scientific">Capnocytophaga endodontalis</name>
    <dbReference type="NCBI Taxonomy" id="2708117"/>
    <lineage>
        <taxon>Bacteria</taxon>
        <taxon>Pseudomonadati</taxon>
        <taxon>Bacteroidota</taxon>
        <taxon>Flavobacteriia</taxon>
        <taxon>Flavobacteriales</taxon>
        <taxon>Flavobacteriaceae</taxon>
        <taxon>Capnocytophaga</taxon>
    </lineage>
</organism>
<gene>
    <name evidence="4" type="ORF">CBG49_11070</name>
</gene>
<evidence type="ECO:0000256" key="1">
    <source>
        <dbReference type="ARBA" id="ARBA00007261"/>
    </source>
</evidence>
<dbReference type="Pfam" id="PF00675">
    <property type="entry name" value="Peptidase_M16"/>
    <property type="match status" value="1"/>
</dbReference>
<evidence type="ECO:0000259" key="3">
    <source>
        <dbReference type="Pfam" id="PF05193"/>
    </source>
</evidence>
<feature type="domain" description="Peptidase M16 C-terminal" evidence="3">
    <location>
        <begin position="181"/>
        <end position="360"/>
    </location>
</feature>
<evidence type="ECO:0000259" key="2">
    <source>
        <dbReference type="Pfam" id="PF00675"/>
    </source>
</evidence>
<sequence length="456" mass="51058">MTHIDRSIQPTPGAAPIINLGTPITHSLPNGLTLLIVGNHQLPQVGIRLSLDECPELEKEKKGISDLISLMAGNGSTSINKDDFNEEIDYLAATLSIAPNGAYAQVLSKYFPRVLALIADAALHPNFTEEDMEKEKARIIQSIRANESNAEVIMKRVRQTLRYSTAHPYGEYITEAQIAALTLDDVTNYYRKRFVPNNAYLVVTGDVNPEEVITLVNEHFADWQPYSEETPALYIPKNVSETQINFIDLPSAVQSEIQVTNLIDLKMSHPDYFPLLVANSILGGDFGSYINMNLREEHGYTYGAFSTFKTDKWTKGSFSIKTKVGNAVTAPAIVEILKEVKRIQTTIVSEEKLAQAKAQYLGQFVLATERPQTIANYAINIKVRNLPEDFYKNYIAKINAVTKEDVQRVANSYFLLKNFRIIIVGKGSDIANELKNINFDGKKIPMKEFDNYGNEK</sequence>
<feature type="domain" description="Peptidase M16 N-terminal" evidence="2">
    <location>
        <begin position="59"/>
        <end position="158"/>
    </location>
</feature>
<dbReference type="AlphaFoldDB" id="A0A1Z4BQR2"/>
<evidence type="ECO:0000313" key="5">
    <source>
        <dbReference type="Proteomes" id="UP000197007"/>
    </source>
</evidence>
<dbReference type="InterPro" id="IPR011765">
    <property type="entry name" value="Pept_M16_N"/>
</dbReference>
<dbReference type="GO" id="GO:0046872">
    <property type="term" value="F:metal ion binding"/>
    <property type="evidence" value="ECO:0007669"/>
    <property type="project" value="InterPro"/>
</dbReference>
<dbReference type="PANTHER" id="PTHR11851">
    <property type="entry name" value="METALLOPROTEASE"/>
    <property type="match status" value="1"/>
</dbReference>
<reference evidence="5" key="1">
    <citation type="submission" date="2017-06" db="EMBL/GenBank/DDBJ databases">
        <title>Complete genome sequence of Capnocytophaga sp. KCOM 1579 (=ChDC OS43) isolated from a human refractory periapical abscess lesion.</title>
        <authorList>
            <person name="Kook J.-K."/>
            <person name="Park S.-N."/>
            <person name="Lim Y.K."/>
            <person name="Roh H."/>
        </authorList>
    </citation>
    <scope>NUCLEOTIDE SEQUENCE [LARGE SCALE GENOMIC DNA]</scope>
    <source>
        <strain evidence="5">ChDC OS43</strain>
    </source>
</reference>
<dbReference type="Pfam" id="PF05193">
    <property type="entry name" value="Peptidase_M16_C"/>
    <property type="match status" value="1"/>
</dbReference>
<dbReference type="Proteomes" id="UP000197007">
    <property type="component" value="Chromosome"/>
</dbReference>
<dbReference type="RefSeq" id="WP_088594520.1">
    <property type="nucleotide sequence ID" value="NZ_CP022022.1"/>
</dbReference>
<dbReference type="SUPFAM" id="SSF63411">
    <property type="entry name" value="LuxS/MPP-like metallohydrolase"/>
    <property type="match status" value="2"/>
</dbReference>
<dbReference type="InterPro" id="IPR007863">
    <property type="entry name" value="Peptidase_M16_C"/>
</dbReference>